<evidence type="ECO:0000313" key="1">
    <source>
        <dbReference type="EMBL" id="KAB0630706.1"/>
    </source>
</evidence>
<proteinExistence type="predicted"/>
<comment type="caution">
    <text evidence="1">The sequence shown here is derived from an EMBL/GenBank/DDBJ whole genome shotgun (WGS) entry which is preliminary data.</text>
</comment>
<evidence type="ECO:0000313" key="2">
    <source>
        <dbReference type="Proteomes" id="UP000473470"/>
    </source>
</evidence>
<dbReference type="RefSeq" id="WP_150999543.1">
    <property type="nucleotide sequence ID" value="NZ_VZOK01000201.1"/>
</dbReference>
<dbReference type="EMBL" id="VZOK01000201">
    <property type="protein sequence ID" value="KAB0630706.1"/>
    <property type="molecule type" value="Genomic_DNA"/>
</dbReference>
<name>A0A6L3MJG7_9BURK</name>
<sequence length="117" mass="14089">GKLARLPELLSAVDFNSAQEILERFDYLEQNQSETYNWLIKKWLYESNVTKVLMHFTAEDEPMLSILTEHQFFPMVMKHNKYDYFRIMSQQASLSTVRWALTWLSARYLVIRDHIRI</sequence>
<feature type="non-terminal residue" evidence="1">
    <location>
        <position position="1"/>
    </location>
</feature>
<reference evidence="1 2" key="1">
    <citation type="submission" date="2019-09" db="EMBL/GenBank/DDBJ databases">
        <title>Draft genome sequences of 48 bacterial type strains from the CCUG.</title>
        <authorList>
            <person name="Tunovic T."/>
            <person name="Pineiro-Iglesias B."/>
            <person name="Unosson C."/>
            <person name="Inganas E."/>
            <person name="Ohlen M."/>
            <person name="Cardew S."/>
            <person name="Jensie-Markopoulos S."/>
            <person name="Salva-Serra F."/>
            <person name="Jaen-Luchoro D."/>
            <person name="Karlsson R."/>
            <person name="Svensson-Stadler L."/>
            <person name="Chun J."/>
            <person name="Moore E."/>
        </authorList>
    </citation>
    <scope>NUCLEOTIDE SEQUENCE [LARGE SCALE GENOMIC DNA]</scope>
    <source>
        <strain evidence="1 2">CCUG 65686</strain>
    </source>
</reference>
<accession>A0A6L3MJG7</accession>
<dbReference type="AlphaFoldDB" id="A0A6L3MJG7"/>
<protein>
    <submittedName>
        <fullName evidence="1">Uncharacterized protein</fullName>
    </submittedName>
</protein>
<dbReference type="Proteomes" id="UP000473470">
    <property type="component" value="Unassembled WGS sequence"/>
</dbReference>
<gene>
    <name evidence="1" type="ORF">F7R25_37325</name>
</gene>
<organism evidence="1 2">
    <name type="scientific">Burkholderia stagnalis</name>
    <dbReference type="NCBI Taxonomy" id="1503054"/>
    <lineage>
        <taxon>Bacteria</taxon>
        <taxon>Pseudomonadati</taxon>
        <taxon>Pseudomonadota</taxon>
        <taxon>Betaproteobacteria</taxon>
        <taxon>Burkholderiales</taxon>
        <taxon>Burkholderiaceae</taxon>
        <taxon>Burkholderia</taxon>
        <taxon>Burkholderia cepacia complex</taxon>
    </lineage>
</organism>